<dbReference type="GO" id="GO:0005886">
    <property type="term" value="C:plasma membrane"/>
    <property type="evidence" value="ECO:0007669"/>
    <property type="project" value="TreeGrafter"/>
</dbReference>
<organism evidence="2 3">
    <name type="scientific">Histidinibacterium aquaticum</name>
    <dbReference type="NCBI Taxonomy" id="2613962"/>
    <lineage>
        <taxon>Bacteria</taxon>
        <taxon>Pseudomonadati</taxon>
        <taxon>Pseudomonadota</taxon>
        <taxon>Alphaproteobacteria</taxon>
        <taxon>Rhodobacterales</taxon>
        <taxon>Paracoccaceae</taxon>
        <taxon>Histidinibacterium</taxon>
    </lineage>
</organism>
<dbReference type="EMBL" id="VYQE01000003">
    <property type="protein sequence ID" value="KAA9008017.1"/>
    <property type="molecule type" value="Genomic_DNA"/>
</dbReference>
<name>A0A5J5GIR9_9RHOB</name>
<dbReference type="PANTHER" id="PTHR34989:SF1">
    <property type="entry name" value="PROTEIN HDED"/>
    <property type="match status" value="1"/>
</dbReference>
<protein>
    <submittedName>
        <fullName evidence="2">HdeD family acid-resistance protein</fullName>
    </submittedName>
</protein>
<feature type="transmembrane region" description="Helical" evidence="1">
    <location>
        <begin position="75"/>
        <end position="95"/>
    </location>
</feature>
<evidence type="ECO:0000313" key="3">
    <source>
        <dbReference type="Proteomes" id="UP000326554"/>
    </source>
</evidence>
<keyword evidence="1" id="KW-1133">Transmembrane helix</keyword>
<dbReference type="PANTHER" id="PTHR34989">
    <property type="entry name" value="PROTEIN HDED"/>
    <property type="match status" value="1"/>
</dbReference>
<sequence length="183" mass="19434">MTDPGHTPTEDLLGHVREHRGRFRWLGIALIVAGIAAILFPFVASIAAKVMVGWLLLITGGVTLWHAFQSRSWREALLSGLVGLLNLAAGGYLAFFPLTGLVALTLLLGLLFGLQGGVEVAMAWRHRPGQNWGWMMASGIAAIALALLLLLGLPGTALWALGLFLGINFISSGAAFLALSRID</sequence>
<keyword evidence="3" id="KW-1185">Reference proteome</keyword>
<dbReference type="AlphaFoldDB" id="A0A5J5GIR9"/>
<dbReference type="Pfam" id="PF03729">
    <property type="entry name" value="DUF308"/>
    <property type="match status" value="1"/>
</dbReference>
<dbReference type="InterPro" id="IPR005325">
    <property type="entry name" value="DUF308_memb"/>
</dbReference>
<feature type="transmembrane region" description="Helical" evidence="1">
    <location>
        <begin position="132"/>
        <end position="151"/>
    </location>
</feature>
<reference evidence="2 3" key="1">
    <citation type="submission" date="2019-09" db="EMBL/GenBank/DDBJ databases">
        <authorList>
            <person name="Park J.-S."/>
            <person name="Choi H.-J."/>
        </authorList>
    </citation>
    <scope>NUCLEOTIDE SEQUENCE [LARGE SCALE GENOMIC DNA]</scope>
    <source>
        <strain evidence="2 3">176SS1-4</strain>
    </source>
</reference>
<comment type="caution">
    <text evidence="2">The sequence shown here is derived from an EMBL/GenBank/DDBJ whole genome shotgun (WGS) entry which is preliminary data.</text>
</comment>
<feature type="transmembrane region" description="Helical" evidence="1">
    <location>
        <begin position="101"/>
        <end position="120"/>
    </location>
</feature>
<dbReference type="InterPro" id="IPR052712">
    <property type="entry name" value="Acid_resist_chaperone_HdeD"/>
</dbReference>
<feature type="transmembrane region" description="Helical" evidence="1">
    <location>
        <begin position="157"/>
        <end position="179"/>
    </location>
</feature>
<evidence type="ECO:0000313" key="2">
    <source>
        <dbReference type="EMBL" id="KAA9008017.1"/>
    </source>
</evidence>
<evidence type="ECO:0000256" key="1">
    <source>
        <dbReference type="SAM" id="Phobius"/>
    </source>
</evidence>
<feature type="transmembrane region" description="Helical" evidence="1">
    <location>
        <begin position="25"/>
        <end position="44"/>
    </location>
</feature>
<feature type="transmembrane region" description="Helical" evidence="1">
    <location>
        <begin position="50"/>
        <end position="68"/>
    </location>
</feature>
<keyword evidence="1" id="KW-0812">Transmembrane</keyword>
<gene>
    <name evidence="2" type="ORF">F3S47_10930</name>
</gene>
<keyword evidence="1" id="KW-0472">Membrane</keyword>
<dbReference type="Proteomes" id="UP000326554">
    <property type="component" value="Unassembled WGS sequence"/>
</dbReference>
<accession>A0A5J5GIR9</accession>
<proteinExistence type="predicted"/>
<dbReference type="RefSeq" id="WP_150445300.1">
    <property type="nucleotide sequence ID" value="NZ_VYQE01000003.1"/>
</dbReference>